<dbReference type="EMBL" id="JAWMAJ010000011">
    <property type="protein sequence ID" value="MDV7215330.1"/>
    <property type="molecule type" value="Genomic_DNA"/>
</dbReference>
<evidence type="ECO:0000256" key="2">
    <source>
        <dbReference type="ARBA" id="ARBA00022723"/>
    </source>
</evidence>
<dbReference type="Pfam" id="PF03055">
    <property type="entry name" value="RPE65"/>
    <property type="match status" value="1"/>
</dbReference>
<dbReference type="PANTHER" id="PTHR10543">
    <property type="entry name" value="BETA-CAROTENE DIOXYGENASE"/>
    <property type="match status" value="1"/>
</dbReference>
<dbReference type="RefSeq" id="WP_317770231.1">
    <property type="nucleotide sequence ID" value="NZ_JAWMAJ010000011.1"/>
</dbReference>
<keyword evidence="5" id="KW-0223">Dioxygenase</keyword>
<dbReference type="PANTHER" id="PTHR10543:SF89">
    <property type="entry name" value="CAROTENOID 9,10(9',10')-CLEAVAGE DIOXYGENASE 1"/>
    <property type="match status" value="1"/>
</dbReference>
<comment type="similarity">
    <text evidence="1 5">Belongs to the carotenoid oxygenase family.</text>
</comment>
<evidence type="ECO:0000256" key="4">
    <source>
        <dbReference type="ARBA" id="ARBA00023004"/>
    </source>
</evidence>
<evidence type="ECO:0000313" key="6">
    <source>
        <dbReference type="EMBL" id="MDV7215330.1"/>
    </source>
</evidence>
<evidence type="ECO:0000256" key="5">
    <source>
        <dbReference type="RuleBase" id="RU364048"/>
    </source>
</evidence>
<evidence type="ECO:0000256" key="1">
    <source>
        <dbReference type="ARBA" id="ARBA00006787"/>
    </source>
</evidence>
<gene>
    <name evidence="6" type="ORF">R5A26_05140</name>
</gene>
<dbReference type="InterPro" id="IPR004294">
    <property type="entry name" value="Carotenoid_Oase"/>
</dbReference>
<protein>
    <recommendedName>
        <fullName evidence="5">Dioxygenase</fullName>
        <ecNumber evidence="5">1.13.11.-</ecNumber>
    </recommendedName>
</protein>
<keyword evidence="4 5" id="KW-0408">Iron</keyword>
<keyword evidence="7" id="KW-1185">Reference proteome</keyword>
<comment type="cofactor">
    <cofactor evidence="5">
        <name>Fe(2+)</name>
        <dbReference type="ChEBI" id="CHEBI:29033"/>
    </cofactor>
    <text evidence="5">Binds 1 Fe(2+) ion per subunit.</text>
</comment>
<keyword evidence="2 5" id="KW-0479">Metal-binding</keyword>
<sequence length="455" mass="50226">MSTDKTPPPPHLAGNFAPVPDEITVTELEVTGAIPPELTGWYLRNGPNPHEAASAHWFTGDGMVHGVRLDAGRATSYRNRWVRTPTLATGVQVYGRDGEMNLAAGVANTHVIRHAGRTLALVETSFPQELSCAPGRELDTVGPYDFDGRLRTPMTAHPKTCPVTGELHFYGYGGLAAPYLTYHRADADGELTVSRPIDVPAHTMMHDFYLTRNHVVFMDLPAVFSIERAMDPDGGMPYVWSDTYGARLGVLRRDDPYGDIRWFDIDPCYVFHTLNSYEENEGRRLVLLGMRYPSLRDGVTVETAAHLWRWTIDLTTGAIAEEQLDDHPGEFPRIDDRLAGLPADFGHATAAPVPELAQYDPNESRAAIHRYDLRKSSVASHYFAPGRFPGEAAFAPADDQPGGPGWLMTYVYDASTDRSDLVVLDADNLTREPVATIHLPRRVPAGFHGSWLADA</sequence>
<organism evidence="6 7">
    <name type="scientific">Streptomyces prunicolor</name>
    <dbReference type="NCBI Taxonomy" id="67348"/>
    <lineage>
        <taxon>Bacteria</taxon>
        <taxon>Bacillati</taxon>
        <taxon>Actinomycetota</taxon>
        <taxon>Actinomycetes</taxon>
        <taxon>Kitasatosporales</taxon>
        <taxon>Streptomycetaceae</taxon>
        <taxon>Streptomyces</taxon>
    </lineage>
</organism>
<comment type="caution">
    <text evidence="6">The sequence shown here is derived from an EMBL/GenBank/DDBJ whole genome shotgun (WGS) entry which is preliminary data.</text>
</comment>
<keyword evidence="3 5" id="KW-0560">Oxidoreductase</keyword>
<proteinExistence type="inferred from homology"/>
<reference evidence="6 7" key="1">
    <citation type="submission" date="2023-10" db="EMBL/GenBank/DDBJ databases">
        <title>Characterization of rhizosphere-enriched actinobacteria from wheat plants lab-grown on chernevaya soil.</title>
        <authorList>
            <person name="Tikhonova E.N."/>
            <person name="Konopkin A."/>
            <person name="Kravchenko I.K."/>
        </authorList>
    </citation>
    <scope>NUCLEOTIDE SEQUENCE [LARGE SCALE GENOMIC DNA]</scope>
    <source>
        <strain evidence="6 7">RR29</strain>
    </source>
</reference>
<evidence type="ECO:0000313" key="7">
    <source>
        <dbReference type="Proteomes" id="UP001187346"/>
    </source>
</evidence>
<dbReference type="Proteomes" id="UP001187346">
    <property type="component" value="Unassembled WGS sequence"/>
</dbReference>
<accession>A0ABU4F7Q2</accession>
<name>A0ABU4F7Q2_9ACTN</name>
<evidence type="ECO:0000256" key="3">
    <source>
        <dbReference type="ARBA" id="ARBA00023002"/>
    </source>
</evidence>
<dbReference type="EC" id="1.13.11.-" evidence="5"/>